<feature type="compositionally biased region" description="Polar residues" evidence="1">
    <location>
        <begin position="392"/>
        <end position="401"/>
    </location>
</feature>
<gene>
    <name evidence="2" type="ORF">L1049_007582</name>
</gene>
<name>A0AAP0S834_LIQFO</name>
<feature type="region of interest" description="Disordered" evidence="1">
    <location>
        <begin position="1"/>
        <end position="23"/>
    </location>
</feature>
<feature type="compositionally biased region" description="Polar residues" evidence="1">
    <location>
        <begin position="464"/>
        <end position="486"/>
    </location>
</feature>
<evidence type="ECO:0000256" key="1">
    <source>
        <dbReference type="SAM" id="MobiDB-lite"/>
    </source>
</evidence>
<protein>
    <submittedName>
        <fullName evidence="2">Uncharacterized protein</fullName>
    </submittedName>
</protein>
<dbReference type="PANTHER" id="PTHR31949">
    <property type="entry name" value="GASTRIC MUCIN-LIKE PROTEIN"/>
    <property type="match status" value="1"/>
</dbReference>
<proteinExistence type="predicted"/>
<feature type="compositionally biased region" description="Low complexity" evidence="1">
    <location>
        <begin position="123"/>
        <end position="210"/>
    </location>
</feature>
<evidence type="ECO:0000313" key="2">
    <source>
        <dbReference type="EMBL" id="KAK9289427.1"/>
    </source>
</evidence>
<dbReference type="Proteomes" id="UP001415857">
    <property type="component" value="Unassembled WGS sequence"/>
</dbReference>
<dbReference type="GO" id="GO:0043622">
    <property type="term" value="P:cortical microtubule organization"/>
    <property type="evidence" value="ECO:0007669"/>
    <property type="project" value="TreeGrafter"/>
</dbReference>
<feature type="compositionally biased region" description="Low complexity" evidence="1">
    <location>
        <begin position="232"/>
        <end position="252"/>
    </location>
</feature>
<accession>A0AAP0S834</accession>
<feature type="compositionally biased region" description="Polar residues" evidence="1">
    <location>
        <begin position="109"/>
        <end position="118"/>
    </location>
</feature>
<dbReference type="EMBL" id="JBBPBK010000002">
    <property type="protein sequence ID" value="KAK9289427.1"/>
    <property type="molecule type" value="Genomic_DNA"/>
</dbReference>
<keyword evidence="3" id="KW-1185">Reference proteome</keyword>
<comment type="caution">
    <text evidence="2">The sequence shown here is derived from an EMBL/GenBank/DDBJ whole genome shotgun (WGS) entry which is preliminary data.</text>
</comment>
<feature type="region of interest" description="Disordered" evidence="1">
    <location>
        <begin position="464"/>
        <end position="489"/>
    </location>
</feature>
<dbReference type="GO" id="GO:0055028">
    <property type="term" value="C:cortical microtubule"/>
    <property type="evidence" value="ECO:0007669"/>
    <property type="project" value="TreeGrafter"/>
</dbReference>
<dbReference type="AlphaFoldDB" id="A0AAP0S834"/>
<evidence type="ECO:0000313" key="3">
    <source>
        <dbReference type="Proteomes" id="UP001415857"/>
    </source>
</evidence>
<dbReference type="PANTHER" id="PTHR31949:SF2">
    <property type="entry name" value="OS05G0480600 PROTEIN"/>
    <property type="match status" value="1"/>
</dbReference>
<reference evidence="2 3" key="1">
    <citation type="journal article" date="2024" name="Plant J.">
        <title>Genome sequences and population genomics reveal climatic adaptation and genomic divergence between two closely related sweetgum species.</title>
        <authorList>
            <person name="Xu W.Q."/>
            <person name="Ren C.Q."/>
            <person name="Zhang X.Y."/>
            <person name="Comes H.P."/>
            <person name="Liu X.H."/>
            <person name="Li Y.G."/>
            <person name="Kettle C.J."/>
            <person name="Jalonen R."/>
            <person name="Gaisberger H."/>
            <person name="Ma Y.Z."/>
            <person name="Qiu Y.X."/>
        </authorList>
    </citation>
    <scope>NUCLEOTIDE SEQUENCE [LARGE SCALE GENOMIC DNA]</scope>
    <source>
        <strain evidence="2">Hangzhou</strain>
    </source>
</reference>
<sequence length="552" mass="58629">MNRSVKESLAGGRNFPVVSQHRRGRSLTAISRDTVHTDENLDLFSKNRRSLSVVSSDESDVSLKLGRLAVGSAKLARSGIDDLLSSTDGGKHDYDWLLTPPGTPLFPSSDGSESQSTLVAPRSSSLVKSVSTTKASRLSVSHSESNHSSRPTRSSSVTRSSISSTQYNTYSSNRSSSILNTSSASVSSYTRPSSPITRSPSAARPSTPSAPSYTITIFNSFKSPPQIPANLNSPAARSTSRPSTPTRRNPAPSVSPAAGLSISVGRVLSNGRNSAPASRPSSPGPRVRAPQKPIVLPDFPLDTPPNLRTSLPDRPISAGRSRPGIAVTVKGNTEPPGPVSVPRRQSSPIVTRGRLTESTGRGPVHANGHVDLPESRKAAHVSDSAMRKPIKASTTATESTGFGRTISKKSLDMAIRHMDIRNGTGSIRPLSGTTLFPQSIRSAAPKTHAARALSAPASANINGSLPVSNNGAVSENGNYINRSPENGSEEENVQFSAKLHEVDIYESSRYDAILLKEDLKNTNWLHSVDDKSDQGLIFDNGFEPLPEPFGLL</sequence>
<feature type="compositionally biased region" description="Low complexity" evidence="1">
    <location>
        <begin position="272"/>
        <end position="290"/>
    </location>
</feature>
<organism evidence="2 3">
    <name type="scientific">Liquidambar formosana</name>
    <name type="common">Formosan gum</name>
    <dbReference type="NCBI Taxonomy" id="63359"/>
    <lineage>
        <taxon>Eukaryota</taxon>
        <taxon>Viridiplantae</taxon>
        <taxon>Streptophyta</taxon>
        <taxon>Embryophyta</taxon>
        <taxon>Tracheophyta</taxon>
        <taxon>Spermatophyta</taxon>
        <taxon>Magnoliopsida</taxon>
        <taxon>eudicotyledons</taxon>
        <taxon>Gunneridae</taxon>
        <taxon>Pentapetalae</taxon>
        <taxon>Saxifragales</taxon>
        <taxon>Altingiaceae</taxon>
        <taxon>Liquidambar</taxon>
    </lineage>
</organism>
<feature type="region of interest" description="Disordered" evidence="1">
    <location>
        <begin position="224"/>
        <end position="401"/>
    </location>
</feature>
<feature type="region of interest" description="Disordered" evidence="1">
    <location>
        <begin position="105"/>
        <end position="210"/>
    </location>
</feature>